<evidence type="ECO:0000256" key="3">
    <source>
        <dbReference type="ARBA" id="ARBA00013252"/>
    </source>
</evidence>
<dbReference type="InterPro" id="IPR036428">
    <property type="entry name" value="PCD_sf"/>
</dbReference>
<evidence type="ECO:0000313" key="7">
    <source>
        <dbReference type="Proteomes" id="UP000295217"/>
    </source>
</evidence>
<evidence type="ECO:0000313" key="6">
    <source>
        <dbReference type="EMBL" id="TDD66590.1"/>
    </source>
</evidence>
<evidence type="ECO:0000256" key="5">
    <source>
        <dbReference type="ARBA" id="ARBA00023239"/>
    </source>
</evidence>
<evidence type="ECO:0000256" key="1">
    <source>
        <dbReference type="ARBA" id="ARBA00001554"/>
    </source>
</evidence>
<evidence type="ECO:0000256" key="2">
    <source>
        <dbReference type="ARBA" id="ARBA00006472"/>
    </source>
</evidence>
<gene>
    <name evidence="6" type="ORF">E1262_21475</name>
</gene>
<comment type="caution">
    <text evidence="6">The sequence shown here is derived from an EMBL/GenBank/DDBJ whole genome shotgun (WGS) entry which is preliminary data.</text>
</comment>
<organism evidence="6 7">
    <name type="scientific">Jiangella aurantiaca</name>
    <dbReference type="NCBI Taxonomy" id="2530373"/>
    <lineage>
        <taxon>Bacteria</taxon>
        <taxon>Bacillati</taxon>
        <taxon>Actinomycetota</taxon>
        <taxon>Actinomycetes</taxon>
        <taxon>Jiangellales</taxon>
        <taxon>Jiangellaceae</taxon>
        <taxon>Jiangella</taxon>
    </lineage>
</organism>
<dbReference type="OrthoDB" id="15077at2"/>
<reference evidence="6 7" key="1">
    <citation type="submission" date="2019-02" db="EMBL/GenBank/DDBJ databases">
        <title>Draft genome sequences of novel Actinobacteria.</title>
        <authorList>
            <person name="Sahin N."/>
            <person name="Ay H."/>
            <person name="Saygin H."/>
        </authorList>
    </citation>
    <scope>NUCLEOTIDE SEQUENCE [LARGE SCALE GENOMIC DNA]</scope>
    <source>
        <strain evidence="6 7">8K307</strain>
    </source>
</reference>
<dbReference type="CDD" id="cd00488">
    <property type="entry name" value="PCD_DCoH"/>
    <property type="match status" value="1"/>
</dbReference>
<dbReference type="Pfam" id="PF01329">
    <property type="entry name" value="Pterin_4a"/>
    <property type="match status" value="1"/>
</dbReference>
<keyword evidence="7" id="KW-1185">Reference proteome</keyword>
<evidence type="ECO:0000256" key="4">
    <source>
        <dbReference type="ARBA" id="ARBA00021735"/>
    </source>
</evidence>
<dbReference type="PANTHER" id="PTHR12599">
    <property type="entry name" value="PTERIN-4-ALPHA-CARBINOLAMINE DEHYDRATASE"/>
    <property type="match status" value="1"/>
</dbReference>
<accession>A0A4R5A678</accession>
<dbReference type="RefSeq" id="WP_132105386.1">
    <property type="nucleotide sequence ID" value="NZ_SMLB01000037.1"/>
</dbReference>
<sequence length="98" mass="10356">MTLLGDDGVRAALAELPGWSGDASAITRGVKAPDFPTGIRIVDDVAEAAEAADHHPDIDIRWRSLTFTLATHSEGGVTQKDVDLAGRIDEIAARHGAR</sequence>
<dbReference type="Gene3D" id="3.30.1360.20">
    <property type="entry name" value="Transcriptional coactivator/pterin dehydratase"/>
    <property type="match status" value="1"/>
</dbReference>
<dbReference type="InterPro" id="IPR001533">
    <property type="entry name" value="Pterin_deHydtase"/>
</dbReference>
<dbReference type="GO" id="GO:0006729">
    <property type="term" value="P:tetrahydrobiopterin biosynthetic process"/>
    <property type="evidence" value="ECO:0007669"/>
    <property type="project" value="InterPro"/>
</dbReference>
<comment type="catalytic activity">
    <reaction evidence="1">
        <text>(4aS,6R)-4a-hydroxy-L-erythro-5,6,7,8-tetrahydrobiopterin = (6R)-L-erythro-6,7-dihydrobiopterin + H2O</text>
        <dbReference type="Rhea" id="RHEA:11920"/>
        <dbReference type="ChEBI" id="CHEBI:15377"/>
        <dbReference type="ChEBI" id="CHEBI:15642"/>
        <dbReference type="ChEBI" id="CHEBI:43120"/>
        <dbReference type="EC" id="4.2.1.96"/>
    </reaction>
</comment>
<dbReference type="AlphaFoldDB" id="A0A4R5A678"/>
<keyword evidence="5 6" id="KW-0456">Lyase</keyword>
<proteinExistence type="inferred from homology"/>
<comment type="similarity">
    <text evidence="2">Belongs to the pterin-4-alpha-carbinolamine dehydratase family.</text>
</comment>
<dbReference type="NCBIfam" id="NF002017">
    <property type="entry name" value="PRK00823.1-2"/>
    <property type="match status" value="1"/>
</dbReference>
<dbReference type="EMBL" id="SMLB01000037">
    <property type="protein sequence ID" value="TDD66590.1"/>
    <property type="molecule type" value="Genomic_DNA"/>
</dbReference>
<dbReference type="PANTHER" id="PTHR12599:SF0">
    <property type="entry name" value="PTERIN-4-ALPHA-CARBINOLAMINE DEHYDRATASE"/>
    <property type="match status" value="1"/>
</dbReference>
<name>A0A4R5A678_9ACTN</name>
<dbReference type="GO" id="GO:0008124">
    <property type="term" value="F:4-alpha-hydroxytetrahydrobiopterin dehydratase activity"/>
    <property type="evidence" value="ECO:0007669"/>
    <property type="project" value="UniProtKB-EC"/>
</dbReference>
<dbReference type="SUPFAM" id="SSF55248">
    <property type="entry name" value="PCD-like"/>
    <property type="match status" value="1"/>
</dbReference>
<protein>
    <recommendedName>
        <fullName evidence="4">Putative pterin-4-alpha-carbinolamine dehydratase</fullName>
        <ecNumber evidence="3">4.2.1.96</ecNumber>
    </recommendedName>
</protein>
<dbReference type="Proteomes" id="UP000295217">
    <property type="component" value="Unassembled WGS sequence"/>
</dbReference>
<dbReference type="EC" id="4.2.1.96" evidence="3"/>